<evidence type="ECO:0000256" key="4">
    <source>
        <dbReference type="ARBA" id="ARBA00022692"/>
    </source>
</evidence>
<evidence type="ECO:0000256" key="2">
    <source>
        <dbReference type="ARBA" id="ARBA00022448"/>
    </source>
</evidence>
<evidence type="ECO:0000256" key="5">
    <source>
        <dbReference type="ARBA" id="ARBA00023136"/>
    </source>
</evidence>
<dbReference type="InterPro" id="IPR036942">
    <property type="entry name" value="Beta-barrel_TonB_sf"/>
</dbReference>
<dbReference type="NCBIfam" id="TIGR04057">
    <property type="entry name" value="SusC_RagA_signa"/>
    <property type="match status" value="1"/>
</dbReference>
<evidence type="ECO:0000313" key="11">
    <source>
        <dbReference type="Proteomes" id="UP000320042"/>
    </source>
</evidence>
<sequence length="1005" mass="108672">MKRIYKISGLLLLFTFLSNLVFAQNVAVKGKVTDAKTGEALIGVSVGIQGTTTGGQTDANGAFSISAPANAVLQFSYLGYTTQSVPVSGRTTIDVKLGMSANELQQVVVVGYGTQRKLDVTGSVASVKGEDISKQASTNAISSLQGKVAGVQITNNGSPGASPEIRIRGLGTVYGNANPLYVVDGVWFDDISFLNPNDIENMSILKDASSESIYGVRAANGVVLVTTKKGKGAPSINYSAYAGWQKVTNQPKLANGTEYATLINEMNQIQFPNDPLTFADPAKFGNGTEWLNVVLRNAFTMKHDVTVSGSTDKSSYNFSAGYLKQQGVVTGNDYDRITAHLQQDIQATNFLKLGYNAVLQGSNSKDAPGAVIYKAFTAAPIVPVYYADGTYGDPSDFPIGNATNNPKAQLDFFNQKSKNYRLTGNIYADVKFAKYLTFHTSFGGEFGQAEVLGYNPVYRATASQFNDNSDLNVSRSEVRNWIWENTLTFDRTFKDHHLTVLAGQSSQRYKSYNISATAQNVPYTSDGDLYLTLGSNDTNFPRSITDGGSLATYESYFGRVNYSFKDRYLLNASFRADGSSKFIGNQRWGYFPSVGAGWVVSNEEFMKDQHIFDNLKIRGSWGKIGNASVPANLSVLTVNNGGNFTAIYNGQPATGANITTIVPPLTYWERGVGTDVGVEMAFLGNRLTFEADYYQKKTEQAIFAIPILGSLGTSAGTIIGNQATFQNQGFEFAAGWRGKVGSDLSYTINGNFSINNNKVLSTVTGANPIYGGGAAATGGQLSTRTILGQPIGQFYGLVVDGIFQNAAQVAASKQTDASPGDFIYKDLNNDGVIDAKDRTVIGNPNPKYLYGLNTTFNYKEFDLTIDLQGVAGVDVYNANKGLRYGSENFTKDFFDNRWHGEGTSNTYPSANIGGGNNYKPNSFFVESGAYFRIRNLQLGYSLPNAVANKLFMKRVRVFASAQNIYNSFSYKGFNPEVGGSPTNAGIDNGAYPLYATYNFGVNVTF</sequence>
<dbReference type="PROSITE" id="PS52016">
    <property type="entry name" value="TONB_DEPENDENT_REC_3"/>
    <property type="match status" value="1"/>
</dbReference>
<evidence type="ECO:0000256" key="6">
    <source>
        <dbReference type="ARBA" id="ARBA00023237"/>
    </source>
</evidence>
<keyword evidence="6 7" id="KW-0998">Cell outer membrane</keyword>
<keyword evidence="10" id="KW-0675">Receptor</keyword>
<feature type="domain" description="TonB-dependent receptor plug" evidence="9">
    <location>
        <begin position="117"/>
        <end position="222"/>
    </location>
</feature>
<dbReference type="OrthoDB" id="9768177at2"/>
<keyword evidence="4 7" id="KW-0812">Transmembrane</keyword>
<comment type="caution">
    <text evidence="10">The sequence shown here is derived from an EMBL/GenBank/DDBJ whole genome shotgun (WGS) entry which is preliminary data.</text>
</comment>
<dbReference type="Gene3D" id="2.170.130.10">
    <property type="entry name" value="TonB-dependent receptor, plug domain"/>
    <property type="match status" value="1"/>
</dbReference>
<keyword evidence="2 7" id="KW-0813">Transport</keyword>
<dbReference type="Gene3D" id="2.40.170.20">
    <property type="entry name" value="TonB-dependent receptor, beta-barrel domain"/>
    <property type="match status" value="1"/>
</dbReference>
<dbReference type="RefSeq" id="WP_146380449.1">
    <property type="nucleotide sequence ID" value="NZ_VOEJ01000001.1"/>
</dbReference>
<dbReference type="InterPro" id="IPR023997">
    <property type="entry name" value="TonB-dep_OMP_SusC/RagA_CS"/>
</dbReference>
<dbReference type="NCBIfam" id="TIGR04056">
    <property type="entry name" value="OMP_RagA_SusC"/>
    <property type="match status" value="1"/>
</dbReference>
<dbReference type="FunFam" id="2.170.130.10:FF:000008">
    <property type="entry name" value="SusC/RagA family TonB-linked outer membrane protein"/>
    <property type="match status" value="1"/>
</dbReference>
<dbReference type="Gene3D" id="2.60.40.1120">
    <property type="entry name" value="Carboxypeptidase-like, regulatory domain"/>
    <property type="match status" value="1"/>
</dbReference>
<comment type="similarity">
    <text evidence="7">Belongs to the TonB-dependent receptor family.</text>
</comment>
<accession>A0A563UJK7</accession>
<dbReference type="SUPFAM" id="SSF49464">
    <property type="entry name" value="Carboxypeptidase regulatory domain-like"/>
    <property type="match status" value="1"/>
</dbReference>
<keyword evidence="8" id="KW-0732">Signal</keyword>
<evidence type="ECO:0000256" key="8">
    <source>
        <dbReference type="SAM" id="SignalP"/>
    </source>
</evidence>
<reference evidence="10 11" key="1">
    <citation type="submission" date="2019-07" db="EMBL/GenBank/DDBJ databases">
        <authorList>
            <person name="Kim J."/>
        </authorList>
    </citation>
    <scope>NUCLEOTIDE SEQUENCE [LARGE SCALE GENOMIC DNA]</scope>
    <source>
        <strain evidence="11">dk17</strain>
    </source>
</reference>
<protein>
    <submittedName>
        <fullName evidence="10">TonB-dependent receptor</fullName>
    </submittedName>
</protein>
<dbReference type="SUPFAM" id="SSF56935">
    <property type="entry name" value="Porins"/>
    <property type="match status" value="1"/>
</dbReference>
<dbReference type="InterPro" id="IPR012910">
    <property type="entry name" value="Plug_dom"/>
</dbReference>
<dbReference type="EMBL" id="VOEJ01000001">
    <property type="protein sequence ID" value="TWR31552.1"/>
    <property type="molecule type" value="Genomic_DNA"/>
</dbReference>
<keyword evidence="5 7" id="KW-0472">Membrane</keyword>
<dbReference type="Pfam" id="PF13715">
    <property type="entry name" value="CarbopepD_reg_2"/>
    <property type="match status" value="1"/>
</dbReference>
<dbReference type="InterPro" id="IPR008969">
    <property type="entry name" value="CarboxyPept-like_regulatory"/>
</dbReference>
<dbReference type="Pfam" id="PF07715">
    <property type="entry name" value="Plug"/>
    <property type="match status" value="1"/>
</dbReference>
<evidence type="ECO:0000256" key="3">
    <source>
        <dbReference type="ARBA" id="ARBA00022452"/>
    </source>
</evidence>
<name>A0A563UJK7_9SPHI</name>
<comment type="subcellular location">
    <subcellularLocation>
        <location evidence="1 7">Cell outer membrane</location>
        <topology evidence="1 7">Multi-pass membrane protein</topology>
    </subcellularLocation>
</comment>
<organism evidence="10 11">
    <name type="scientific">Mucilaginibacter pallidiroseus</name>
    <dbReference type="NCBI Taxonomy" id="2599295"/>
    <lineage>
        <taxon>Bacteria</taxon>
        <taxon>Pseudomonadati</taxon>
        <taxon>Bacteroidota</taxon>
        <taxon>Sphingobacteriia</taxon>
        <taxon>Sphingobacteriales</taxon>
        <taxon>Sphingobacteriaceae</taxon>
        <taxon>Mucilaginibacter</taxon>
    </lineage>
</organism>
<evidence type="ECO:0000259" key="9">
    <source>
        <dbReference type="Pfam" id="PF07715"/>
    </source>
</evidence>
<gene>
    <name evidence="10" type="ORF">FPZ43_03510</name>
</gene>
<proteinExistence type="inferred from homology"/>
<dbReference type="InterPro" id="IPR023996">
    <property type="entry name" value="TonB-dep_OMP_SusC/RagA"/>
</dbReference>
<feature type="chain" id="PRO_5022186828" evidence="8">
    <location>
        <begin position="24"/>
        <end position="1005"/>
    </location>
</feature>
<evidence type="ECO:0000256" key="7">
    <source>
        <dbReference type="PROSITE-ProRule" id="PRU01360"/>
    </source>
</evidence>
<keyword evidence="11" id="KW-1185">Reference proteome</keyword>
<dbReference type="InterPro" id="IPR037066">
    <property type="entry name" value="Plug_dom_sf"/>
</dbReference>
<dbReference type="InterPro" id="IPR039426">
    <property type="entry name" value="TonB-dep_rcpt-like"/>
</dbReference>
<evidence type="ECO:0000313" key="10">
    <source>
        <dbReference type="EMBL" id="TWR31552.1"/>
    </source>
</evidence>
<dbReference type="GO" id="GO:0009279">
    <property type="term" value="C:cell outer membrane"/>
    <property type="evidence" value="ECO:0007669"/>
    <property type="project" value="UniProtKB-SubCell"/>
</dbReference>
<feature type="signal peptide" evidence="8">
    <location>
        <begin position="1"/>
        <end position="23"/>
    </location>
</feature>
<dbReference type="AlphaFoldDB" id="A0A563UJK7"/>
<keyword evidence="3 7" id="KW-1134">Transmembrane beta strand</keyword>
<evidence type="ECO:0000256" key="1">
    <source>
        <dbReference type="ARBA" id="ARBA00004571"/>
    </source>
</evidence>
<dbReference type="Proteomes" id="UP000320042">
    <property type="component" value="Unassembled WGS sequence"/>
</dbReference>